<evidence type="ECO:0000256" key="2">
    <source>
        <dbReference type="ARBA" id="ARBA00022475"/>
    </source>
</evidence>
<dbReference type="PANTHER" id="PTHR32322:SF18">
    <property type="entry name" value="S-ADENOSYLMETHIONINE_S-ADENOSYLHOMOCYSTEINE TRANSPORTER"/>
    <property type="match status" value="1"/>
</dbReference>
<keyword evidence="3 6" id="KW-0812">Transmembrane</keyword>
<evidence type="ECO:0000256" key="3">
    <source>
        <dbReference type="ARBA" id="ARBA00022692"/>
    </source>
</evidence>
<organism evidence="7 8">
    <name type="scientific">Puniceicoccus vermicola</name>
    <dbReference type="NCBI Taxonomy" id="388746"/>
    <lineage>
        <taxon>Bacteria</taxon>
        <taxon>Pseudomonadati</taxon>
        <taxon>Verrucomicrobiota</taxon>
        <taxon>Opitutia</taxon>
        <taxon>Puniceicoccales</taxon>
        <taxon>Puniceicoccaceae</taxon>
        <taxon>Puniceicoccus</taxon>
    </lineage>
</organism>
<comment type="caution">
    <text evidence="7">The sequence shown here is derived from an EMBL/GenBank/DDBJ whole genome shotgun (WGS) entry which is preliminary data.</text>
</comment>
<evidence type="ECO:0000256" key="1">
    <source>
        <dbReference type="ARBA" id="ARBA00004127"/>
    </source>
</evidence>
<feature type="transmembrane region" description="Helical" evidence="6">
    <location>
        <begin position="50"/>
        <end position="72"/>
    </location>
</feature>
<keyword evidence="8" id="KW-1185">Reference proteome</keyword>
<feature type="transmembrane region" description="Helical" evidence="6">
    <location>
        <begin position="285"/>
        <end position="303"/>
    </location>
</feature>
<evidence type="ECO:0000313" key="8">
    <source>
        <dbReference type="Proteomes" id="UP000525652"/>
    </source>
</evidence>
<gene>
    <name evidence="7" type="ORF">H5P30_00045</name>
</gene>
<sequence>MEKSSDQPSWVTRVPLPLWVLVCAVLWGSAFPMIKLAFAHWAERGVEIDFGLRSLFAGARFFLAGGALLLLANRPGAEWRATPKRWIAAMAATQTVGQYVCFYLGLALAGGALASLLVSSGSFWWMLLAPWILKTARPTTRHWAVLAVGAVGLTLAVYSPGDAGSHPRIGAGLILAANAFGALGLISFQFVGKTMGSRAGTGWSLFLGGVVLVFLGMQAWPQALHLFDGTILAITVWLAFVSASAFALWNWLSTLFPVHLLATYRFMVPLCGMVESLLLIEGERITPLMGVGAILVVGAMIVAQREKARGRFRAG</sequence>
<dbReference type="AlphaFoldDB" id="A0A7X1AUM2"/>
<evidence type="ECO:0000313" key="7">
    <source>
        <dbReference type="EMBL" id="MBC2600164.1"/>
    </source>
</evidence>
<name>A0A7X1AUM2_9BACT</name>
<proteinExistence type="predicted"/>
<comment type="subcellular location">
    <subcellularLocation>
        <location evidence="1">Endomembrane system</location>
        <topology evidence="1">Multi-pass membrane protein</topology>
    </subcellularLocation>
</comment>
<evidence type="ECO:0000256" key="5">
    <source>
        <dbReference type="ARBA" id="ARBA00023136"/>
    </source>
</evidence>
<feature type="transmembrane region" description="Helical" evidence="6">
    <location>
        <begin position="140"/>
        <end position="158"/>
    </location>
</feature>
<feature type="transmembrane region" description="Helical" evidence="6">
    <location>
        <begin position="226"/>
        <end position="249"/>
    </location>
</feature>
<feature type="transmembrane region" description="Helical" evidence="6">
    <location>
        <begin position="203"/>
        <end position="220"/>
    </location>
</feature>
<feature type="transmembrane region" description="Helical" evidence="6">
    <location>
        <begin position="102"/>
        <end position="128"/>
    </location>
</feature>
<dbReference type="Proteomes" id="UP000525652">
    <property type="component" value="Unassembled WGS sequence"/>
</dbReference>
<dbReference type="EMBL" id="JACHVA010000001">
    <property type="protein sequence ID" value="MBC2600164.1"/>
    <property type="molecule type" value="Genomic_DNA"/>
</dbReference>
<dbReference type="GO" id="GO:0005886">
    <property type="term" value="C:plasma membrane"/>
    <property type="evidence" value="ECO:0007669"/>
    <property type="project" value="UniProtKB-SubCell"/>
</dbReference>
<reference evidence="7 8" key="1">
    <citation type="submission" date="2020-07" db="EMBL/GenBank/DDBJ databases">
        <authorList>
            <person name="Feng X."/>
        </authorList>
    </citation>
    <scope>NUCLEOTIDE SEQUENCE [LARGE SCALE GENOMIC DNA]</scope>
    <source>
        <strain evidence="7 8">JCM14086</strain>
    </source>
</reference>
<keyword evidence="2" id="KW-1003">Cell membrane</keyword>
<accession>A0A7X1AUM2</accession>
<keyword evidence="5 6" id="KW-0472">Membrane</keyword>
<dbReference type="InterPro" id="IPR037185">
    <property type="entry name" value="EmrE-like"/>
</dbReference>
<dbReference type="RefSeq" id="WP_185690922.1">
    <property type="nucleotide sequence ID" value="NZ_JACHVA010000001.1"/>
</dbReference>
<feature type="transmembrane region" description="Helical" evidence="6">
    <location>
        <begin position="261"/>
        <end position="279"/>
    </location>
</feature>
<feature type="transmembrane region" description="Helical" evidence="6">
    <location>
        <begin position="170"/>
        <end position="191"/>
    </location>
</feature>
<keyword evidence="4 6" id="KW-1133">Transmembrane helix</keyword>
<dbReference type="SUPFAM" id="SSF103481">
    <property type="entry name" value="Multidrug resistance efflux transporter EmrE"/>
    <property type="match status" value="2"/>
</dbReference>
<feature type="transmembrane region" description="Helical" evidence="6">
    <location>
        <begin position="16"/>
        <end position="38"/>
    </location>
</feature>
<evidence type="ECO:0000256" key="6">
    <source>
        <dbReference type="SAM" id="Phobius"/>
    </source>
</evidence>
<evidence type="ECO:0000256" key="4">
    <source>
        <dbReference type="ARBA" id="ARBA00022989"/>
    </source>
</evidence>
<dbReference type="PANTHER" id="PTHR32322">
    <property type="entry name" value="INNER MEMBRANE TRANSPORTER"/>
    <property type="match status" value="1"/>
</dbReference>
<dbReference type="InterPro" id="IPR050638">
    <property type="entry name" value="AA-Vitamin_Transporters"/>
</dbReference>
<protein>
    <submittedName>
        <fullName evidence="7">DMT family transporter</fullName>
    </submittedName>
</protein>